<dbReference type="Pfam" id="PF00589">
    <property type="entry name" value="Phage_integrase"/>
    <property type="match status" value="1"/>
</dbReference>
<feature type="domain" description="Tyr recombinase" evidence="3">
    <location>
        <begin position="233"/>
        <end position="448"/>
    </location>
</feature>
<keyword evidence="1" id="KW-0233">DNA recombination</keyword>
<protein>
    <submittedName>
        <fullName evidence="4">Phage integrase protein</fullName>
    </submittedName>
</protein>
<evidence type="ECO:0000259" key="3">
    <source>
        <dbReference type="PROSITE" id="PS51898"/>
    </source>
</evidence>
<dbReference type="EMBL" id="RBPV01000288">
    <property type="protein sequence ID" value="RMO56249.1"/>
    <property type="molecule type" value="Genomic_DNA"/>
</dbReference>
<dbReference type="GO" id="GO:0003677">
    <property type="term" value="F:DNA binding"/>
    <property type="evidence" value="ECO:0007669"/>
    <property type="project" value="InterPro"/>
</dbReference>
<evidence type="ECO:0000313" key="7">
    <source>
        <dbReference type="Proteomes" id="UP000275613"/>
    </source>
</evidence>
<dbReference type="Proteomes" id="UP000272627">
    <property type="component" value="Unassembled WGS sequence"/>
</dbReference>
<evidence type="ECO:0000256" key="1">
    <source>
        <dbReference type="ARBA" id="ARBA00023172"/>
    </source>
</evidence>
<dbReference type="EMBL" id="RBOA01000191">
    <property type="protein sequence ID" value="RMM01020.1"/>
    <property type="molecule type" value="Genomic_DNA"/>
</dbReference>
<accession>A0A120BDR9</accession>
<evidence type="ECO:0000313" key="6">
    <source>
        <dbReference type="Proteomes" id="UP000272627"/>
    </source>
</evidence>
<evidence type="ECO:0000256" key="2">
    <source>
        <dbReference type="SAM" id="MobiDB-lite"/>
    </source>
</evidence>
<dbReference type="InterPro" id="IPR013762">
    <property type="entry name" value="Integrase-like_cat_sf"/>
</dbReference>
<name>A0A120BDR9_PSEA0</name>
<evidence type="ECO:0000313" key="5">
    <source>
        <dbReference type="EMBL" id="RMO56249.1"/>
    </source>
</evidence>
<comment type="caution">
    <text evidence="4">The sequence shown here is derived from an EMBL/GenBank/DDBJ whole genome shotgun (WGS) entry which is preliminary data.</text>
</comment>
<dbReference type="InterPro" id="IPR002104">
    <property type="entry name" value="Integrase_catalytic"/>
</dbReference>
<feature type="compositionally biased region" description="Polar residues" evidence="2">
    <location>
        <begin position="21"/>
        <end position="32"/>
    </location>
</feature>
<proteinExistence type="predicted"/>
<dbReference type="AlphaFoldDB" id="A0A120BDR9"/>
<dbReference type="SUPFAM" id="SSF56349">
    <property type="entry name" value="DNA breaking-rejoining enzymes"/>
    <property type="match status" value="1"/>
</dbReference>
<dbReference type="InterPro" id="IPR011010">
    <property type="entry name" value="DNA_brk_join_enz"/>
</dbReference>
<reference evidence="6 7" key="1">
    <citation type="submission" date="2018-08" db="EMBL/GenBank/DDBJ databases">
        <title>Recombination of ecologically and evolutionarily significant loci maintains genetic cohesion in the Pseudomonas syringae species complex.</title>
        <authorList>
            <person name="Dillon M."/>
            <person name="Thakur S."/>
            <person name="Almeida R.N.D."/>
            <person name="Weir B.S."/>
            <person name="Guttman D.S."/>
        </authorList>
    </citation>
    <scope>NUCLEOTIDE SEQUENCE [LARGE SCALE GENOMIC DNA]</scope>
    <source>
        <strain evidence="5 7">ICMP 4316</strain>
        <strain evidence="4 6">ICMP 8636</strain>
    </source>
</reference>
<sequence>MRKPTIAKDPSLSDPRRQKGQRQPSPGGSMQAMNSLTLVKGEPPRLYETATGIPLDFYNEFTEHLWDEIGISYARNSVITLERGGRALAEFLYETGALSGRLDPATASKTMQLFPSYLIDGADAKDPIVRQAFIRTGRKILSAKSAGPYIAGANLMLRVCSAITFEQAEMAAVLVRQLPLEQVNELPELSPRVRSPQELAQIHANTLQVKPSLGEGAKKAQGGLRAPKNKKQRKAKHIGLPHILPMLENAPTRLDGLIWSFGLGSLRLSEAMGIRLEDIDVDAKIIRVEDPQGLRDTTNKESFGFKGRKTAAVTMFEPFQSIFWEKLAEYMAVRPSSDSSWLLLSLDEDTYGVPLCELNANSVNRAVNRSIQATQKKLKFVAPQGNYSSHQFRHLYGVWARNYVVVPGRPKPGLDLPEIQLLMGHADLKSTEIYAADLGIHTLVEVDAANELIYHRGAGESIDYYRGQAYARLSEQLLQQGPEA</sequence>
<dbReference type="PROSITE" id="PS51898">
    <property type="entry name" value="TYR_RECOMBINASE"/>
    <property type="match status" value="1"/>
</dbReference>
<dbReference type="CDD" id="cd00397">
    <property type="entry name" value="DNA_BRE_C"/>
    <property type="match status" value="1"/>
</dbReference>
<dbReference type="GO" id="GO:0006310">
    <property type="term" value="P:DNA recombination"/>
    <property type="evidence" value="ECO:0007669"/>
    <property type="project" value="UniProtKB-KW"/>
</dbReference>
<feature type="region of interest" description="Disordered" evidence="2">
    <location>
        <begin position="1"/>
        <end position="32"/>
    </location>
</feature>
<dbReference type="Proteomes" id="UP000275613">
    <property type="component" value="Unassembled WGS sequence"/>
</dbReference>
<evidence type="ECO:0000313" key="4">
    <source>
        <dbReference type="EMBL" id="RMM01020.1"/>
    </source>
</evidence>
<dbReference type="GO" id="GO:0015074">
    <property type="term" value="P:DNA integration"/>
    <property type="evidence" value="ECO:0007669"/>
    <property type="project" value="InterPro"/>
</dbReference>
<gene>
    <name evidence="5" type="ORF">ALQ39_01074</name>
    <name evidence="4" type="ORF">ALQ86_01993</name>
</gene>
<dbReference type="Gene3D" id="1.10.443.10">
    <property type="entry name" value="Intergrase catalytic core"/>
    <property type="match status" value="1"/>
</dbReference>
<organism evidence="4 6">
    <name type="scientific">Pseudomonas amygdali pv. eriobotryae</name>
    <dbReference type="NCBI Taxonomy" id="129137"/>
    <lineage>
        <taxon>Bacteria</taxon>
        <taxon>Pseudomonadati</taxon>
        <taxon>Pseudomonadota</taxon>
        <taxon>Gammaproteobacteria</taxon>
        <taxon>Pseudomonadales</taxon>
        <taxon>Pseudomonadaceae</taxon>
        <taxon>Pseudomonas</taxon>
        <taxon>Pseudomonas amygdali</taxon>
    </lineage>
</organism>